<organism evidence="1 2">
    <name type="scientific">Rhizobium vallis</name>
    <dbReference type="NCBI Taxonomy" id="634290"/>
    <lineage>
        <taxon>Bacteria</taxon>
        <taxon>Pseudomonadati</taxon>
        <taxon>Pseudomonadota</taxon>
        <taxon>Alphaproteobacteria</taxon>
        <taxon>Hyphomicrobiales</taxon>
        <taxon>Rhizobiaceae</taxon>
        <taxon>Rhizobium/Agrobacterium group</taxon>
        <taxon>Rhizobium</taxon>
    </lineage>
</organism>
<reference evidence="2" key="1">
    <citation type="submission" date="2018-11" db="EMBL/GenBank/DDBJ databases">
        <title>Rhizobium chutanense sp. nov., isolated from root nodules of Phaseolus vulgaris in China.</title>
        <authorList>
            <person name="Huo Y."/>
        </authorList>
    </citation>
    <scope>NUCLEOTIDE SEQUENCE [LARGE SCALE GENOMIC DNA]</scope>
    <source>
        <strain evidence="2">CCBAU 65647</strain>
    </source>
</reference>
<dbReference type="AlphaFoldDB" id="A0A3S0SPS6"/>
<evidence type="ECO:0000313" key="2">
    <source>
        <dbReference type="Proteomes" id="UP000278823"/>
    </source>
</evidence>
<gene>
    <name evidence="1" type="ORF">EFQ99_16380</name>
</gene>
<proteinExistence type="predicted"/>
<dbReference type="Proteomes" id="UP000278823">
    <property type="component" value="Unassembled WGS sequence"/>
</dbReference>
<keyword evidence="2" id="KW-1185">Reference proteome</keyword>
<evidence type="ECO:0000313" key="1">
    <source>
        <dbReference type="EMBL" id="RUM24363.1"/>
    </source>
</evidence>
<accession>A0A3S0SPS6</accession>
<dbReference type="RefSeq" id="WP_126922047.1">
    <property type="nucleotide sequence ID" value="NZ_ML133690.1"/>
</dbReference>
<protein>
    <submittedName>
        <fullName evidence="1">Uncharacterized protein</fullName>
    </submittedName>
</protein>
<sequence length="147" mass="16255">MPRANIETTTTQGVDDLLSEAIVRLKSEIAAIDRQVEQLDKIKQFKTGKLTRLLDAHRFDTEPSPLLEELNLDDSSVSKAIRAVARDLATRHGRPVRRTEILDALRASGIVVGGKQPAKTITRVMTRAKDEFAHEGDGYVLKESPPA</sequence>
<dbReference type="EMBL" id="RJTH01000005">
    <property type="protein sequence ID" value="RUM24363.1"/>
    <property type="molecule type" value="Genomic_DNA"/>
</dbReference>
<name>A0A3S0SPS6_9HYPH</name>
<comment type="caution">
    <text evidence="1">The sequence shown here is derived from an EMBL/GenBank/DDBJ whole genome shotgun (WGS) entry which is preliminary data.</text>
</comment>